<comment type="caution">
    <text evidence="1">The sequence shown here is derived from an EMBL/GenBank/DDBJ whole genome shotgun (WGS) entry which is preliminary data.</text>
</comment>
<evidence type="ECO:0000313" key="1">
    <source>
        <dbReference type="EMBL" id="PON85132.1"/>
    </source>
</evidence>
<name>A0A2P5EHV6_TREOI</name>
<dbReference type="InParanoid" id="A0A2P5EHV6"/>
<gene>
    <name evidence="1" type="ORF">TorRG33x02_191060</name>
</gene>
<accession>A0A2P5EHV6</accession>
<proteinExistence type="predicted"/>
<dbReference type="Proteomes" id="UP000237000">
    <property type="component" value="Unassembled WGS sequence"/>
</dbReference>
<dbReference type="EMBL" id="JXTC01000152">
    <property type="protein sequence ID" value="PON85132.1"/>
    <property type="molecule type" value="Genomic_DNA"/>
</dbReference>
<protein>
    <submittedName>
        <fullName evidence="1">Uncharacterized protein</fullName>
    </submittedName>
</protein>
<sequence length="74" mass="8581">MLQYIKPTTILQIHRILERISTSDLTQEMILHSITVEVRNIEVDPEEDDDDDTGFAGPPQRLTFVAVDSIWQWV</sequence>
<evidence type="ECO:0000313" key="2">
    <source>
        <dbReference type="Proteomes" id="UP000237000"/>
    </source>
</evidence>
<keyword evidence="2" id="KW-1185">Reference proteome</keyword>
<organism evidence="1 2">
    <name type="scientific">Trema orientale</name>
    <name type="common">Charcoal tree</name>
    <name type="synonym">Celtis orientalis</name>
    <dbReference type="NCBI Taxonomy" id="63057"/>
    <lineage>
        <taxon>Eukaryota</taxon>
        <taxon>Viridiplantae</taxon>
        <taxon>Streptophyta</taxon>
        <taxon>Embryophyta</taxon>
        <taxon>Tracheophyta</taxon>
        <taxon>Spermatophyta</taxon>
        <taxon>Magnoliopsida</taxon>
        <taxon>eudicotyledons</taxon>
        <taxon>Gunneridae</taxon>
        <taxon>Pentapetalae</taxon>
        <taxon>rosids</taxon>
        <taxon>fabids</taxon>
        <taxon>Rosales</taxon>
        <taxon>Cannabaceae</taxon>
        <taxon>Trema</taxon>
    </lineage>
</organism>
<reference evidence="2" key="1">
    <citation type="submission" date="2016-06" db="EMBL/GenBank/DDBJ databases">
        <title>Parallel loss of symbiosis genes in relatives of nitrogen-fixing non-legume Parasponia.</title>
        <authorList>
            <person name="Van Velzen R."/>
            <person name="Holmer R."/>
            <person name="Bu F."/>
            <person name="Rutten L."/>
            <person name="Van Zeijl A."/>
            <person name="Liu W."/>
            <person name="Santuari L."/>
            <person name="Cao Q."/>
            <person name="Sharma T."/>
            <person name="Shen D."/>
            <person name="Roswanjaya Y."/>
            <person name="Wardhani T."/>
            <person name="Kalhor M.S."/>
            <person name="Jansen J."/>
            <person name="Van den Hoogen J."/>
            <person name="Gungor B."/>
            <person name="Hartog M."/>
            <person name="Hontelez J."/>
            <person name="Verver J."/>
            <person name="Yang W.-C."/>
            <person name="Schijlen E."/>
            <person name="Repin R."/>
            <person name="Schilthuizen M."/>
            <person name="Schranz E."/>
            <person name="Heidstra R."/>
            <person name="Miyata K."/>
            <person name="Fedorova E."/>
            <person name="Kohlen W."/>
            <person name="Bisseling T."/>
            <person name="Smit S."/>
            <person name="Geurts R."/>
        </authorList>
    </citation>
    <scope>NUCLEOTIDE SEQUENCE [LARGE SCALE GENOMIC DNA]</scope>
    <source>
        <strain evidence="2">cv. RG33-2</strain>
    </source>
</reference>
<dbReference type="AlphaFoldDB" id="A0A2P5EHV6"/>